<evidence type="ECO:0000313" key="2">
    <source>
        <dbReference type="EnsemblPlants" id="OMERI07G01450.1"/>
    </source>
</evidence>
<keyword evidence="3" id="KW-1185">Reference proteome</keyword>
<evidence type="ECO:0000256" key="1">
    <source>
        <dbReference type="SAM" id="MobiDB-lite"/>
    </source>
</evidence>
<reference evidence="2" key="2">
    <citation type="submission" date="2018-05" db="EMBL/GenBank/DDBJ databases">
        <title>OmerRS3 (Oryza meridionalis Reference Sequence Version 3).</title>
        <authorList>
            <person name="Zhang J."/>
            <person name="Kudrna D."/>
            <person name="Lee S."/>
            <person name="Talag J."/>
            <person name="Welchert J."/>
            <person name="Wing R.A."/>
        </authorList>
    </citation>
    <scope>NUCLEOTIDE SEQUENCE [LARGE SCALE GENOMIC DNA]</scope>
    <source>
        <strain evidence="2">cv. OR44</strain>
    </source>
</reference>
<protein>
    <submittedName>
        <fullName evidence="2">Uncharacterized protein</fullName>
    </submittedName>
</protein>
<proteinExistence type="predicted"/>
<name>A0A0E0E7B2_9ORYZ</name>
<organism evidence="2">
    <name type="scientific">Oryza meridionalis</name>
    <dbReference type="NCBI Taxonomy" id="40149"/>
    <lineage>
        <taxon>Eukaryota</taxon>
        <taxon>Viridiplantae</taxon>
        <taxon>Streptophyta</taxon>
        <taxon>Embryophyta</taxon>
        <taxon>Tracheophyta</taxon>
        <taxon>Spermatophyta</taxon>
        <taxon>Magnoliopsida</taxon>
        <taxon>Liliopsida</taxon>
        <taxon>Poales</taxon>
        <taxon>Poaceae</taxon>
        <taxon>BOP clade</taxon>
        <taxon>Oryzoideae</taxon>
        <taxon>Oryzeae</taxon>
        <taxon>Oryzinae</taxon>
        <taxon>Oryza</taxon>
    </lineage>
</organism>
<reference evidence="2" key="1">
    <citation type="submission" date="2015-04" db="UniProtKB">
        <authorList>
            <consortium name="EnsemblPlants"/>
        </authorList>
    </citation>
    <scope>IDENTIFICATION</scope>
</reference>
<sequence length="107" mass="10903">MILSRCHPPRGLRIEDDCTENGDPRPKEITISGGGGGGVDMVSPTAVASGGEDNMVGVGMSAPWLIGAAGASASATIKLGSDPRSKALNSLCSRPTTTWCRWSSSAT</sequence>
<dbReference type="EnsemblPlants" id="OMERI07G01450.1">
    <property type="protein sequence ID" value="OMERI07G01450.1"/>
    <property type="gene ID" value="OMERI07G01450"/>
</dbReference>
<dbReference type="Proteomes" id="UP000008021">
    <property type="component" value="Chromosome 7"/>
</dbReference>
<dbReference type="HOGENOM" id="CLU_2214165_0_0_1"/>
<accession>A0A0E0E7B2</accession>
<dbReference type="Gramene" id="OMERI07G01450.1">
    <property type="protein sequence ID" value="OMERI07G01450.1"/>
    <property type="gene ID" value="OMERI07G01450"/>
</dbReference>
<dbReference type="AlphaFoldDB" id="A0A0E0E7B2"/>
<feature type="compositionally biased region" description="Basic and acidic residues" evidence="1">
    <location>
        <begin position="12"/>
        <end position="28"/>
    </location>
</feature>
<feature type="region of interest" description="Disordered" evidence="1">
    <location>
        <begin position="1"/>
        <end position="42"/>
    </location>
</feature>
<evidence type="ECO:0000313" key="3">
    <source>
        <dbReference type="Proteomes" id="UP000008021"/>
    </source>
</evidence>